<proteinExistence type="predicted"/>
<keyword evidence="4" id="KW-1185">Reference proteome</keyword>
<dbReference type="Proteomes" id="UP001055185">
    <property type="component" value="Unassembled WGS sequence"/>
</dbReference>
<dbReference type="InterPro" id="IPR025588">
    <property type="entry name" value="YcxB-like_C"/>
</dbReference>
<comment type="caution">
    <text evidence="3">The sequence shown here is derived from an EMBL/GenBank/DDBJ whole genome shotgun (WGS) entry which is preliminary data.</text>
</comment>
<keyword evidence="1" id="KW-1133">Transmembrane helix</keyword>
<dbReference type="EMBL" id="BQKV01000097">
    <property type="protein sequence ID" value="GJN65359.1"/>
    <property type="molecule type" value="Genomic_DNA"/>
</dbReference>
<dbReference type="RefSeq" id="WP_238317583.1">
    <property type="nucleotide sequence ID" value="NZ_BQKV01000097.1"/>
</dbReference>
<gene>
    <name evidence="3" type="ORF">JCM17207_19840</name>
</gene>
<reference evidence="3" key="1">
    <citation type="journal article" date="2022" name="Int. J. Syst. Evol. Microbiol.">
        <title>Genome-based, phenotypic and chemotaxonomic classification of Faecalibacterium strains: proposal of three novel species Faecalibacterium duncaniae sp. nov., Faecalibacterium hattorii sp. nov. and Faecalibacterium gallinarum sp. nov. .</title>
        <authorList>
            <person name="Sakamoto M."/>
            <person name="Sakurai N."/>
            <person name="Tanno H."/>
            <person name="Iino T."/>
            <person name="Ohkuma M."/>
            <person name="Endo A."/>
        </authorList>
    </citation>
    <scope>NUCLEOTIDE SEQUENCE</scope>
    <source>
        <strain evidence="3">JCM 17207</strain>
    </source>
</reference>
<organism evidence="3 4">
    <name type="scientific">Faecalibacterium gallinarum</name>
    <dbReference type="NCBI Taxonomy" id="2903556"/>
    <lineage>
        <taxon>Bacteria</taxon>
        <taxon>Bacillati</taxon>
        <taxon>Bacillota</taxon>
        <taxon>Clostridia</taxon>
        <taxon>Eubacteriales</taxon>
        <taxon>Oscillospiraceae</taxon>
        <taxon>Faecalibacterium</taxon>
    </lineage>
</organism>
<protein>
    <recommendedName>
        <fullName evidence="2">YcxB-like C-terminal domain-containing protein</fullName>
    </recommendedName>
</protein>
<accession>A0AA37J0M3</accession>
<evidence type="ECO:0000256" key="1">
    <source>
        <dbReference type="SAM" id="Phobius"/>
    </source>
</evidence>
<feature type="transmembrane region" description="Helical" evidence="1">
    <location>
        <begin position="36"/>
        <end position="54"/>
    </location>
</feature>
<sequence length="190" mass="21715">MQTSKNHFEAVTQYDDDTIRRMFRTEYYVYETARRVLRLGIACAALVLAIFTPIPEVAKILCLLVGTWLIVSQDFPSKVQAEGVIAQRGGQTSTVKCRLNEAGVEVENGLKIPYKKIDRLVEDEAYFYLFQDKQTAVMLPREGLTPANPDRFKAFVAKKSGKEWETVGKSFLTMNLWDLVGMLRRARKKK</sequence>
<dbReference type="AlphaFoldDB" id="A0AA37J0M3"/>
<name>A0AA37J0M3_9FIRM</name>
<dbReference type="Pfam" id="PF14317">
    <property type="entry name" value="YcxB"/>
    <property type="match status" value="1"/>
</dbReference>
<evidence type="ECO:0000313" key="4">
    <source>
        <dbReference type="Proteomes" id="UP001055185"/>
    </source>
</evidence>
<evidence type="ECO:0000259" key="2">
    <source>
        <dbReference type="Pfam" id="PF14317"/>
    </source>
</evidence>
<keyword evidence="1" id="KW-0812">Transmembrane</keyword>
<feature type="domain" description="YcxB-like C-terminal" evidence="2">
    <location>
        <begin position="111"/>
        <end position="155"/>
    </location>
</feature>
<evidence type="ECO:0000313" key="3">
    <source>
        <dbReference type="EMBL" id="GJN65359.1"/>
    </source>
</evidence>
<keyword evidence="1" id="KW-0472">Membrane</keyword>